<gene>
    <name evidence="2" type="ORF">GCM10010923_17450</name>
</gene>
<dbReference type="RefSeq" id="WP_188642327.1">
    <property type="nucleotide sequence ID" value="NZ_BMID01000001.1"/>
</dbReference>
<evidence type="ECO:0000313" key="3">
    <source>
        <dbReference type="Proteomes" id="UP000603317"/>
    </source>
</evidence>
<dbReference type="PROSITE" id="PS51819">
    <property type="entry name" value="VOC"/>
    <property type="match status" value="1"/>
</dbReference>
<feature type="domain" description="VOC" evidence="1">
    <location>
        <begin position="5"/>
        <end position="122"/>
    </location>
</feature>
<dbReference type="InterPro" id="IPR004360">
    <property type="entry name" value="Glyas_Fos-R_dOase_dom"/>
</dbReference>
<dbReference type="EMBL" id="BMID01000001">
    <property type="protein sequence ID" value="GGA07872.1"/>
    <property type="molecule type" value="Genomic_DNA"/>
</dbReference>
<sequence length="123" mass="13715">MPKGLLEHVNISATDPDRSAALLERLCGWKERWRGPSMLGGRTIHVGTDRQYVALYTGDQVKGDFAKGAPLNHVALEVDDLAAAEGVVKEAGLEPFGRGDYEPGERFYFFDWDGIEWEVVSYE</sequence>
<accession>A0ABQ1FDA6</accession>
<evidence type="ECO:0000313" key="2">
    <source>
        <dbReference type="EMBL" id="GGA07872.1"/>
    </source>
</evidence>
<dbReference type="InterPro" id="IPR037523">
    <property type="entry name" value="VOC_core"/>
</dbReference>
<protein>
    <recommendedName>
        <fullName evidence="1">VOC domain-containing protein</fullName>
    </recommendedName>
</protein>
<dbReference type="SUPFAM" id="SSF54593">
    <property type="entry name" value="Glyoxalase/Bleomycin resistance protein/Dihydroxybiphenyl dioxygenase"/>
    <property type="match status" value="1"/>
</dbReference>
<dbReference type="Gene3D" id="3.10.180.10">
    <property type="entry name" value="2,3-Dihydroxybiphenyl 1,2-Dioxygenase, domain 1"/>
    <property type="match status" value="1"/>
</dbReference>
<comment type="caution">
    <text evidence="2">The sequence shown here is derived from an EMBL/GenBank/DDBJ whole genome shotgun (WGS) entry which is preliminary data.</text>
</comment>
<evidence type="ECO:0000259" key="1">
    <source>
        <dbReference type="PROSITE" id="PS51819"/>
    </source>
</evidence>
<name>A0ABQ1FDA6_9SPHN</name>
<dbReference type="CDD" id="cd06587">
    <property type="entry name" value="VOC"/>
    <property type="match status" value="1"/>
</dbReference>
<dbReference type="InterPro" id="IPR029068">
    <property type="entry name" value="Glyas_Bleomycin-R_OHBP_Dase"/>
</dbReference>
<dbReference type="Proteomes" id="UP000603317">
    <property type="component" value="Unassembled WGS sequence"/>
</dbReference>
<organism evidence="2 3">
    <name type="scientific">Blastomonas marina</name>
    <dbReference type="NCBI Taxonomy" id="1867408"/>
    <lineage>
        <taxon>Bacteria</taxon>
        <taxon>Pseudomonadati</taxon>
        <taxon>Pseudomonadota</taxon>
        <taxon>Alphaproteobacteria</taxon>
        <taxon>Sphingomonadales</taxon>
        <taxon>Sphingomonadaceae</taxon>
        <taxon>Blastomonas</taxon>
    </lineage>
</organism>
<proteinExistence type="predicted"/>
<reference evidence="3" key="1">
    <citation type="journal article" date="2019" name="Int. J. Syst. Evol. Microbiol.">
        <title>The Global Catalogue of Microorganisms (GCM) 10K type strain sequencing project: providing services to taxonomists for standard genome sequencing and annotation.</title>
        <authorList>
            <consortium name="The Broad Institute Genomics Platform"/>
            <consortium name="The Broad Institute Genome Sequencing Center for Infectious Disease"/>
            <person name="Wu L."/>
            <person name="Ma J."/>
        </authorList>
    </citation>
    <scope>NUCLEOTIDE SEQUENCE [LARGE SCALE GENOMIC DNA]</scope>
    <source>
        <strain evidence="3">CGMCC 1.15297</strain>
    </source>
</reference>
<dbReference type="Pfam" id="PF00903">
    <property type="entry name" value="Glyoxalase"/>
    <property type="match status" value="1"/>
</dbReference>
<keyword evidence="3" id="KW-1185">Reference proteome</keyword>